<keyword evidence="1" id="KW-0812">Transmembrane</keyword>
<evidence type="ECO:0000313" key="2">
    <source>
        <dbReference type="EMBL" id="HEB43803.1"/>
    </source>
</evidence>
<name>A0A7C1SYG8_9HYPH</name>
<keyword evidence="1" id="KW-0472">Membrane</keyword>
<proteinExistence type="predicted"/>
<comment type="caution">
    <text evidence="2">The sequence shown here is derived from an EMBL/GenBank/DDBJ whole genome shotgun (WGS) entry which is preliminary data.</text>
</comment>
<dbReference type="AlphaFoldDB" id="A0A7C1SYG8"/>
<evidence type="ECO:0000256" key="1">
    <source>
        <dbReference type="SAM" id="Phobius"/>
    </source>
</evidence>
<keyword evidence="1" id="KW-1133">Transmembrane helix</keyword>
<sequence length="184" mass="19761">MALETLQSLAVPAATAIAGGYILVLRVTRLRRVIVPQVKHRFSAAGGPQQFVLPAAGRYTICVVIPPLTFIAGTSHFSASFAITNRDTGAPCDYRSHGRALFQVRRSDMRGRRIIPLGSFNCDAPGRFEIVCRNPDVIRQNFELEISPHVSAIRLVALVLATIASSTVLIGGVVLSALRVTGAI</sequence>
<feature type="transmembrane region" description="Helical" evidence="1">
    <location>
        <begin position="155"/>
        <end position="178"/>
    </location>
</feature>
<organism evidence="2">
    <name type="scientific">Agrobacterium albertimagni</name>
    <dbReference type="NCBI Taxonomy" id="147266"/>
    <lineage>
        <taxon>Bacteria</taxon>
        <taxon>Pseudomonadati</taxon>
        <taxon>Pseudomonadota</taxon>
        <taxon>Alphaproteobacteria</taxon>
        <taxon>Hyphomicrobiales</taxon>
        <taxon>Rhizobiaceae</taxon>
        <taxon>Rhizobium/Agrobacterium group</taxon>
        <taxon>Agrobacterium</taxon>
    </lineage>
</organism>
<dbReference type="EMBL" id="DSKI01000461">
    <property type="protein sequence ID" value="HEB43803.1"/>
    <property type="molecule type" value="Genomic_DNA"/>
</dbReference>
<gene>
    <name evidence="2" type="ORF">ENP70_08925</name>
</gene>
<protein>
    <submittedName>
        <fullName evidence="2">Uncharacterized protein</fullName>
    </submittedName>
</protein>
<reference evidence="2" key="1">
    <citation type="journal article" date="2020" name="mSystems">
        <title>Genome- and Community-Level Interaction Insights into Carbon Utilization and Element Cycling Functions of Hydrothermarchaeota in Hydrothermal Sediment.</title>
        <authorList>
            <person name="Zhou Z."/>
            <person name="Liu Y."/>
            <person name="Xu W."/>
            <person name="Pan J."/>
            <person name="Luo Z.H."/>
            <person name="Li M."/>
        </authorList>
    </citation>
    <scope>NUCLEOTIDE SEQUENCE [LARGE SCALE GENOMIC DNA]</scope>
    <source>
        <strain evidence="2">SpSt-243</strain>
    </source>
</reference>
<accession>A0A7C1SYG8</accession>
<feature type="transmembrane region" description="Helical" evidence="1">
    <location>
        <begin position="6"/>
        <end position="24"/>
    </location>
</feature>